<dbReference type="InterPro" id="IPR013187">
    <property type="entry name" value="F-box-assoc_dom_typ3"/>
</dbReference>
<evidence type="ECO:0000259" key="1">
    <source>
        <dbReference type="PROSITE" id="PS50181"/>
    </source>
</evidence>
<dbReference type="PROSITE" id="PS50181">
    <property type="entry name" value="FBOX"/>
    <property type="match status" value="1"/>
</dbReference>
<dbReference type="InterPro" id="IPR050796">
    <property type="entry name" value="SCF_F-box_component"/>
</dbReference>
<dbReference type="SMART" id="SM00256">
    <property type="entry name" value="FBOX"/>
    <property type="match status" value="1"/>
</dbReference>
<dbReference type="GeneID" id="108661325"/>
<evidence type="ECO:0000313" key="2">
    <source>
        <dbReference type="Proteomes" id="UP000694886"/>
    </source>
</evidence>
<dbReference type="Gene3D" id="1.20.1280.50">
    <property type="match status" value="1"/>
</dbReference>
<dbReference type="Pfam" id="PF12937">
    <property type="entry name" value="F-box-like"/>
    <property type="match status" value="1"/>
</dbReference>
<dbReference type="PANTHER" id="PTHR31672:SF13">
    <property type="entry name" value="F-BOX PROTEIN CPR30-LIKE"/>
    <property type="match status" value="1"/>
</dbReference>
<dbReference type="RefSeq" id="XP_017972783.1">
    <property type="nucleotide sequence ID" value="XM_018117294.1"/>
</dbReference>
<name>A0AB32VYI3_THECC</name>
<dbReference type="AlphaFoldDB" id="A0AB32VYI3"/>
<dbReference type="KEGG" id="tcc:108661325"/>
<dbReference type="Proteomes" id="UP000694886">
    <property type="component" value="Chromosome 1"/>
</dbReference>
<accession>A0AB32VYI3</accession>
<sequence length="397" mass="45744">MKTSKLVKADQLAANMMERLPQEVVLHILSRLPLTSLLQSKLVCQAWRSLIQDPLLISKHFMHMAKADNDPSFILQSNWPIPDQLHFIDFAAHSEGKLVSKKLPNSAMLMCLVDSCNGLLCMHNTSRSLYICNPFTQIFIELPELIKYRAQVGHLGFGFHPTSKEYKVIQIVFRRQLQRGNSYVATPTLIQSEVQILTIGSPAWRNLGMIPYRFIWPTLKVMVNGRLHWLSKPNKYTTASLLVSFDLATEQFQEVPEPDCCGLDRCFHHLMVLRGCLSAVAYHDNEQLDIWVMKEYGTKESWVKQFNIGTYLPRTLKQEDILAFNYSKRHFPKSFVLVLCILKSGEILLEYKSRALVVYDSQHGTFKELTFPEMPNWFQIIVHVGSLNWLDMPPANF</sequence>
<reference evidence="3" key="2">
    <citation type="submission" date="2025-08" db="UniProtKB">
        <authorList>
            <consortium name="RefSeq"/>
        </authorList>
    </citation>
    <scope>IDENTIFICATION</scope>
</reference>
<dbReference type="Gramene" id="Tc01v2_t015900.1">
    <property type="protein sequence ID" value="Tc01v2_p015900.1"/>
    <property type="gene ID" value="Tc01v2_g015900"/>
</dbReference>
<dbReference type="Pfam" id="PF08268">
    <property type="entry name" value="FBA_3"/>
    <property type="match status" value="1"/>
</dbReference>
<proteinExistence type="predicted"/>
<dbReference type="NCBIfam" id="TIGR01640">
    <property type="entry name" value="F_box_assoc_1"/>
    <property type="match status" value="1"/>
</dbReference>
<dbReference type="InterPro" id="IPR036047">
    <property type="entry name" value="F-box-like_dom_sf"/>
</dbReference>
<dbReference type="SUPFAM" id="SSF81383">
    <property type="entry name" value="F-box domain"/>
    <property type="match status" value="1"/>
</dbReference>
<dbReference type="CDD" id="cd22157">
    <property type="entry name" value="F-box_AtFBW1-like"/>
    <property type="match status" value="1"/>
</dbReference>
<dbReference type="InterPro" id="IPR017451">
    <property type="entry name" value="F-box-assoc_interact_dom"/>
</dbReference>
<dbReference type="InterPro" id="IPR001810">
    <property type="entry name" value="F-box_dom"/>
</dbReference>
<organism evidence="2 3">
    <name type="scientific">Theobroma cacao</name>
    <name type="common">Cacao</name>
    <name type="synonym">Cocoa</name>
    <dbReference type="NCBI Taxonomy" id="3641"/>
    <lineage>
        <taxon>Eukaryota</taxon>
        <taxon>Viridiplantae</taxon>
        <taxon>Streptophyta</taxon>
        <taxon>Embryophyta</taxon>
        <taxon>Tracheophyta</taxon>
        <taxon>Spermatophyta</taxon>
        <taxon>Magnoliopsida</taxon>
        <taxon>eudicotyledons</taxon>
        <taxon>Gunneridae</taxon>
        <taxon>Pentapetalae</taxon>
        <taxon>rosids</taxon>
        <taxon>malvids</taxon>
        <taxon>Malvales</taxon>
        <taxon>Malvaceae</taxon>
        <taxon>Byttnerioideae</taxon>
        <taxon>Theobroma</taxon>
    </lineage>
</organism>
<reference evidence="2" key="1">
    <citation type="journal article" date="1997" name="Nucleic Acids Res.">
        <title>tRNAscan-SE: a program for improved detection of transfer RNA genes in genomic sequence.</title>
        <authorList>
            <person name="Lowe T.M."/>
            <person name="Eddy S.R."/>
        </authorList>
    </citation>
    <scope>NUCLEOTIDE SEQUENCE [LARGE SCALE GENOMIC DNA]</scope>
    <source>
        <strain evidence="2">r\B97-61/B2</strain>
    </source>
</reference>
<feature type="domain" description="F-box" evidence="1">
    <location>
        <begin position="14"/>
        <end position="64"/>
    </location>
</feature>
<protein>
    <submittedName>
        <fullName evidence="3">F-box protein At3g07870</fullName>
    </submittedName>
</protein>
<gene>
    <name evidence="3" type="primary">LOC108661325</name>
</gene>
<dbReference type="PANTHER" id="PTHR31672">
    <property type="entry name" value="BNACNNG10540D PROTEIN"/>
    <property type="match status" value="1"/>
</dbReference>
<evidence type="ECO:0000313" key="3">
    <source>
        <dbReference type="RefSeq" id="XP_017972783.1"/>
    </source>
</evidence>